<keyword evidence="3" id="KW-1185">Reference proteome</keyword>
<evidence type="ECO:0000313" key="3">
    <source>
        <dbReference type="Proteomes" id="UP000651728"/>
    </source>
</evidence>
<evidence type="ECO:0000256" key="1">
    <source>
        <dbReference type="SAM" id="MobiDB-lite"/>
    </source>
</evidence>
<sequence length="83" mass="8653">MPASSAISRTVVAWKPLRANNSAASLTRCSRRSDAGPATPRLALPGPLAGTLTGTAVPPDSLRWFTAPIMAVEQGLVRNSRLA</sequence>
<gene>
    <name evidence="2" type="ORF">Mam01_44230</name>
</gene>
<accession>A0ABQ4FHE0</accession>
<comment type="caution">
    <text evidence="2">The sequence shown here is derived from an EMBL/GenBank/DDBJ whole genome shotgun (WGS) entry which is preliminary data.</text>
</comment>
<dbReference type="Proteomes" id="UP000651728">
    <property type="component" value="Unassembled WGS sequence"/>
</dbReference>
<reference evidence="2 3" key="1">
    <citation type="submission" date="2021-01" db="EMBL/GenBank/DDBJ databases">
        <title>Whole genome shotgun sequence of Microbispora amethystogenes NBRC 101907.</title>
        <authorList>
            <person name="Komaki H."/>
            <person name="Tamura T."/>
        </authorList>
    </citation>
    <scope>NUCLEOTIDE SEQUENCE [LARGE SCALE GENOMIC DNA]</scope>
    <source>
        <strain evidence="2 3">NBRC 101907</strain>
    </source>
</reference>
<evidence type="ECO:0000313" key="2">
    <source>
        <dbReference type="EMBL" id="GIH34259.1"/>
    </source>
</evidence>
<proteinExistence type="predicted"/>
<dbReference type="EMBL" id="BOOB01000034">
    <property type="protein sequence ID" value="GIH34259.1"/>
    <property type="molecule type" value="Genomic_DNA"/>
</dbReference>
<organism evidence="2 3">
    <name type="scientific">Microbispora amethystogenes</name>
    <dbReference type="NCBI Taxonomy" id="1427754"/>
    <lineage>
        <taxon>Bacteria</taxon>
        <taxon>Bacillati</taxon>
        <taxon>Actinomycetota</taxon>
        <taxon>Actinomycetes</taxon>
        <taxon>Streptosporangiales</taxon>
        <taxon>Streptosporangiaceae</taxon>
        <taxon>Microbispora</taxon>
    </lineage>
</organism>
<protein>
    <submittedName>
        <fullName evidence="2">Uncharacterized protein</fullName>
    </submittedName>
</protein>
<name>A0ABQ4FHE0_9ACTN</name>
<feature type="region of interest" description="Disordered" evidence="1">
    <location>
        <begin position="25"/>
        <end position="49"/>
    </location>
</feature>